<dbReference type="EMBL" id="KB469304">
    <property type="protein sequence ID" value="EPQ53921.1"/>
    <property type="molecule type" value="Genomic_DNA"/>
</dbReference>
<dbReference type="RefSeq" id="XP_007867296.1">
    <property type="nucleotide sequence ID" value="XM_007869105.1"/>
</dbReference>
<dbReference type="OMA" id="KVIFHDQ"/>
<feature type="domain" description="Hypervirulence associated protein TUDOR" evidence="2">
    <location>
        <begin position="17"/>
        <end position="74"/>
    </location>
</feature>
<dbReference type="Pfam" id="PF11160">
    <property type="entry name" value="Hva1_TUDOR"/>
    <property type="match status" value="1"/>
</dbReference>
<sequence length="79" mass="8675">MTRNEVKDKNGEPIHEGDKVGTKFRGGRREGLVEKIVTSDSQDTSDLPIDVQNAPKVVFKDQHGHTVSHNPGTLTHASE</sequence>
<reference evidence="3 4" key="1">
    <citation type="journal article" date="2012" name="Science">
        <title>The Paleozoic origin of enzymatic lignin decomposition reconstructed from 31 fungal genomes.</title>
        <authorList>
            <person name="Floudas D."/>
            <person name="Binder M."/>
            <person name="Riley R."/>
            <person name="Barry K."/>
            <person name="Blanchette R.A."/>
            <person name="Henrissat B."/>
            <person name="Martinez A.T."/>
            <person name="Otillar R."/>
            <person name="Spatafora J.W."/>
            <person name="Yadav J.S."/>
            <person name="Aerts A."/>
            <person name="Benoit I."/>
            <person name="Boyd A."/>
            <person name="Carlson A."/>
            <person name="Copeland A."/>
            <person name="Coutinho P.M."/>
            <person name="de Vries R.P."/>
            <person name="Ferreira P."/>
            <person name="Findley K."/>
            <person name="Foster B."/>
            <person name="Gaskell J."/>
            <person name="Glotzer D."/>
            <person name="Gorecki P."/>
            <person name="Heitman J."/>
            <person name="Hesse C."/>
            <person name="Hori C."/>
            <person name="Igarashi K."/>
            <person name="Jurgens J.A."/>
            <person name="Kallen N."/>
            <person name="Kersten P."/>
            <person name="Kohler A."/>
            <person name="Kuees U."/>
            <person name="Kumar T.K.A."/>
            <person name="Kuo A."/>
            <person name="LaButti K."/>
            <person name="Larrondo L.F."/>
            <person name="Lindquist E."/>
            <person name="Ling A."/>
            <person name="Lombard V."/>
            <person name="Lucas S."/>
            <person name="Lundell T."/>
            <person name="Martin R."/>
            <person name="McLaughlin D.J."/>
            <person name="Morgenstern I."/>
            <person name="Morin E."/>
            <person name="Murat C."/>
            <person name="Nagy L.G."/>
            <person name="Nolan M."/>
            <person name="Ohm R.A."/>
            <person name="Patyshakuliyeva A."/>
            <person name="Rokas A."/>
            <person name="Ruiz-Duenas F.J."/>
            <person name="Sabat G."/>
            <person name="Salamov A."/>
            <person name="Samejima M."/>
            <person name="Schmutz J."/>
            <person name="Slot J.C."/>
            <person name="St John F."/>
            <person name="Stenlid J."/>
            <person name="Sun H."/>
            <person name="Sun S."/>
            <person name="Syed K."/>
            <person name="Tsang A."/>
            <person name="Wiebenga A."/>
            <person name="Young D."/>
            <person name="Pisabarro A."/>
            <person name="Eastwood D.C."/>
            <person name="Martin F."/>
            <person name="Cullen D."/>
            <person name="Grigoriev I.V."/>
            <person name="Hibbett D.S."/>
        </authorList>
    </citation>
    <scope>NUCLEOTIDE SEQUENCE [LARGE SCALE GENOMIC DNA]</scope>
    <source>
        <strain evidence="3 4">ATCC 11539</strain>
    </source>
</reference>
<dbReference type="Gene3D" id="2.30.30.1060">
    <property type="match status" value="1"/>
</dbReference>
<evidence type="ECO:0000313" key="4">
    <source>
        <dbReference type="Proteomes" id="UP000030669"/>
    </source>
</evidence>
<feature type="region of interest" description="Disordered" evidence="1">
    <location>
        <begin position="59"/>
        <end position="79"/>
    </location>
</feature>
<dbReference type="Proteomes" id="UP000030669">
    <property type="component" value="Unassembled WGS sequence"/>
</dbReference>
<dbReference type="KEGG" id="gtr:GLOTRDRAFT_116658"/>
<keyword evidence="4" id="KW-1185">Reference proteome</keyword>
<dbReference type="GeneID" id="19300213"/>
<dbReference type="HOGENOM" id="CLU_177181_0_1_1"/>
<feature type="compositionally biased region" description="Polar residues" evidence="1">
    <location>
        <begin position="65"/>
        <end position="79"/>
    </location>
</feature>
<protein>
    <recommendedName>
        <fullName evidence="2">Hypervirulence associated protein TUDOR domain-containing protein</fullName>
    </recommendedName>
</protein>
<dbReference type="eggNOG" id="ENOG502SA36">
    <property type="taxonomic scope" value="Eukaryota"/>
</dbReference>
<feature type="region of interest" description="Disordered" evidence="1">
    <location>
        <begin position="1"/>
        <end position="27"/>
    </location>
</feature>
<proteinExistence type="predicted"/>
<organism evidence="3 4">
    <name type="scientific">Gloeophyllum trabeum (strain ATCC 11539 / FP-39264 / Madison 617)</name>
    <name type="common">Brown rot fungus</name>
    <dbReference type="NCBI Taxonomy" id="670483"/>
    <lineage>
        <taxon>Eukaryota</taxon>
        <taxon>Fungi</taxon>
        <taxon>Dikarya</taxon>
        <taxon>Basidiomycota</taxon>
        <taxon>Agaricomycotina</taxon>
        <taxon>Agaricomycetes</taxon>
        <taxon>Gloeophyllales</taxon>
        <taxon>Gloeophyllaceae</taxon>
        <taxon>Gloeophyllum</taxon>
    </lineage>
</organism>
<dbReference type="InterPro" id="IPR021331">
    <property type="entry name" value="Hva1_TUDOR"/>
</dbReference>
<evidence type="ECO:0000256" key="1">
    <source>
        <dbReference type="SAM" id="MobiDB-lite"/>
    </source>
</evidence>
<evidence type="ECO:0000259" key="2">
    <source>
        <dbReference type="Pfam" id="PF11160"/>
    </source>
</evidence>
<accession>S7Q1R2</accession>
<gene>
    <name evidence="3" type="ORF">GLOTRDRAFT_116658</name>
</gene>
<dbReference type="AlphaFoldDB" id="S7Q1R2"/>
<dbReference type="OrthoDB" id="2138648at2759"/>
<evidence type="ECO:0000313" key="3">
    <source>
        <dbReference type="EMBL" id="EPQ53921.1"/>
    </source>
</evidence>
<name>S7Q1R2_GLOTA</name>